<dbReference type="GO" id="GO:0004338">
    <property type="term" value="F:glucan exo-1,3-beta-glucosidase activity"/>
    <property type="evidence" value="ECO:0007669"/>
    <property type="project" value="UniProtKB-EC"/>
</dbReference>
<dbReference type="GO" id="GO:0005576">
    <property type="term" value="C:extracellular region"/>
    <property type="evidence" value="ECO:0007669"/>
    <property type="project" value="TreeGrafter"/>
</dbReference>
<feature type="compositionally biased region" description="Low complexity" evidence="16">
    <location>
        <begin position="109"/>
        <end position="129"/>
    </location>
</feature>
<dbReference type="InterPro" id="IPR001547">
    <property type="entry name" value="Glyco_hydro_5"/>
</dbReference>
<dbReference type="Gene3D" id="3.20.20.80">
    <property type="entry name" value="Glycosidases"/>
    <property type="match status" value="1"/>
</dbReference>
<comment type="subcellular location">
    <subcellularLocation>
        <location evidence="1">Cell membrane</location>
        <topology evidence="1">Single-pass type II membrane protein</topology>
    </subcellularLocation>
</comment>
<evidence type="ECO:0000259" key="17">
    <source>
        <dbReference type="Pfam" id="PF00150"/>
    </source>
</evidence>
<dbReference type="GO" id="GO:0005886">
    <property type="term" value="C:plasma membrane"/>
    <property type="evidence" value="ECO:0007669"/>
    <property type="project" value="UniProtKB-SubCell"/>
</dbReference>
<evidence type="ECO:0000256" key="2">
    <source>
        <dbReference type="ARBA" id="ARBA00005641"/>
    </source>
</evidence>
<comment type="similarity">
    <text evidence="2">Belongs to the glycosyl hydrolase 5 (cellulase A) family.</text>
</comment>
<comment type="catalytic activity">
    <reaction evidence="12">
        <text>Successive hydrolysis of beta-D-glucose units from the non-reducing ends of (1-&gt;3)-beta-D-glucans, releasing alpha-glucose.</text>
        <dbReference type="EC" id="3.2.1.58"/>
    </reaction>
</comment>
<dbReference type="PANTHER" id="PTHR31297:SF34">
    <property type="entry name" value="GLUCAN 1,3-BETA-GLUCOSIDASE 2"/>
    <property type="match status" value="1"/>
</dbReference>
<dbReference type="EMBL" id="SEOQ01000759">
    <property type="protein sequence ID" value="TFY57321.1"/>
    <property type="molecule type" value="Genomic_DNA"/>
</dbReference>
<evidence type="ECO:0000256" key="8">
    <source>
        <dbReference type="ARBA" id="ARBA00023136"/>
    </source>
</evidence>
<evidence type="ECO:0000256" key="13">
    <source>
        <dbReference type="ARBA" id="ARBA00037126"/>
    </source>
</evidence>
<proteinExistence type="inferred from homology"/>
<evidence type="ECO:0000313" key="19">
    <source>
        <dbReference type="Proteomes" id="UP000298327"/>
    </source>
</evidence>
<feature type="compositionally biased region" description="Polar residues" evidence="16">
    <location>
        <begin position="41"/>
        <end position="84"/>
    </location>
</feature>
<evidence type="ECO:0000256" key="6">
    <source>
        <dbReference type="ARBA" id="ARBA00022968"/>
    </source>
</evidence>
<evidence type="ECO:0000256" key="5">
    <source>
        <dbReference type="ARBA" id="ARBA00022801"/>
    </source>
</evidence>
<feature type="region of interest" description="Disordered" evidence="16">
    <location>
        <begin position="1"/>
        <end position="140"/>
    </location>
</feature>
<feature type="region of interest" description="Disordered" evidence="16">
    <location>
        <begin position="547"/>
        <end position="575"/>
    </location>
</feature>
<dbReference type="STRING" id="205917.A0A4Y9Y7A3"/>
<evidence type="ECO:0000256" key="10">
    <source>
        <dbReference type="ARBA" id="ARBA00023295"/>
    </source>
</evidence>
<keyword evidence="19" id="KW-1185">Reference proteome</keyword>
<keyword evidence="10" id="KW-0326">Glycosidase</keyword>
<dbReference type="InterPro" id="IPR017853">
    <property type="entry name" value="GH"/>
</dbReference>
<dbReference type="Pfam" id="PF00150">
    <property type="entry name" value="Cellulase"/>
    <property type="match status" value="1"/>
</dbReference>
<dbReference type="GO" id="GO:0009986">
    <property type="term" value="C:cell surface"/>
    <property type="evidence" value="ECO:0007669"/>
    <property type="project" value="TreeGrafter"/>
</dbReference>
<evidence type="ECO:0000256" key="15">
    <source>
        <dbReference type="ARBA" id="ARBA00041260"/>
    </source>
</evidence>
<sequence>MADRPASDASEAYGTPAHTPLQLDDVSPLPAPTPSYLNPGPSLSSTPRDSYGTANDYGTPTNSTPFLAQQVASPQTNSPSSSHEAITEKPTYDQRARTPVYKTPGDGGASAASASSSASASTPSSPAGATSGGDGSRITMDNGQQFVYRNAFGGNWVYNPKDPFNNGARPNSWTPPLNTSWTWGKDQVYGVNLGGLFVLEPFISPSLFQKYPGTVDEWTLSEAMAADTAGGGLQGQLEDHYNTFITEQDLAQIAGAGLNWIRVPIPFWAIETWEGEPFLAKVCWKYMLRLIGWARKYGLRIYLDLHTVPGSQNGYNHSGRLGQINFMNGIMGLANAQRTLDYIRIITEFISQPEYRDVVVAFGIVNEALVNTIGQDQMTSFYLQAHNMIRSITGTGAGNGPYITVHDGFIGVSNWAGFLPGSDRIILDTHPYFAFSGQANNAPLIPDDGLGEPGGVWPKQACSSWGGSINASQSAFGVTIAGEYSNAINDCGTYVNGVGNGPKFAGDCTPFINWQSWNATFKQGLLDFATASMDATQNCRGRRAARARARSQRARPRRAVAARDAVEPRRRGDGRAADVHAHEHDLDAAPAHVQPDATVSVPDGWFDAKDTAGAMTEVQGCSYPNAWDSKGVVAPTAACGAGGGAGAATAAAAAGAVTAGP</sequence>
<evidence type="ECO:0000256" key="4">
    <source>
        <dbReference type="ARBA" id="ARBA00022692"/>
    </source>
</evidence>
<dbReference type="GO" id="GO:0009251">
    <property type="term" value="P:glucan catabolic process"/>
    <property type="evidence" value="ECO:0007669"/>
    <property type="project" value="TreeGrafter"/>
</dbReference>
<feature type="domain" description="Glycoside hydrolase family 5" evidence="17">
    <location>
        <begin position="240"/>
        <end position="441"/>
    </location>
</feature>
<keyword evidence="9" id="KW-0325">Glycoprotein</keyword>
<dbReference type="InterPro" id="IPR050386">
    <property type="entry name" value="Glycosyl_hydrolase_5"/>
</dbReference>
<keyword evidence="8" id="KW-0472">Membrane</keyword>
<evidence type="ECO:0000256" key="9">
    <source>
        <dbReference type="ARBA" id="ARBA00023180"/>
    </source>
</evidence>
<gene>
    <name evidence="18" type="ORF">EVG20_g8595</name>
</gene>
<name>A0A4Y9Y7A3_9AGAM</name>
<dbReference type="GO" id="GO:0071555">
    <property type="term" value="P:cell wall organization"/>
    <property type="evidence" value="ECO:0007669"/>
    <property type="project" value="UniProtKB-KW"/>
</dbReference>
<evidence type="ECO:0000256" key="16">
    <source>
        <dbReference type="SAM" id="MobiDB-lite"/>
    </source>
</evidence>
<keyword evidence="3" id="KW-1003">Cell membrane</keyword>
<keyword evidence="11" id="KW-0961">Cell wall biogenesis/degradation</keyword>
<organism evidence="18 19">
    <name type="scientific">Dentipellis fragilis</name>
    <dbReference type="NCBI Taxonomy" id="205917"/>
    <lineage>
        <taxon>Eukaryota</taxon>
        <taxon>Fungi</taxon>
        <taxon>Dikarya</taxon>
        <taxon>Basidiomycota</taxon>
        <taxon>Agaricomycotina</taxon>
        <taxon>Agaricomycetes</taxon>
        <taxon>Russulales</taxon>
        <taxon>Hericiaceae</taxon>
        <taxon>Dentipellis</taxon>
    </lineage>
</organism>
<comment type="function">
    <text evidence="13">Glucosidase involved in the degradation of cellulosic biomass. Active on lichenan.</text>
</comment>
<keyword evidence="6" id="KW-0735">Signal-anchor</keyword>
<protein>
    <recommendedName>
        <fullName evidence="14">glucan 1,3-beta-glucosidase</fullName>
        <ecNumber evidence="14">3.2.1.58</ecNumber>
    </recommendedName>
    <alternativeName>
        <fullName evidence="15">Exo-1,3-beta-glucanase D</fullName>
    </alternativeName>
</protein>
<dbReference type="OrthoDB" id="62120at2759"/>
<dbReference type="SUPFAM" id="SSF51445">
    <property type="entry name" value="(Trans)glycosidases"/>
    <property type="match status" value="1"/>
</dbReference>
<evidence type="ECO:0000256" key="3">
    <source>
        <dbReference type="ARBA" id="ARBA00022475"/>
    </source>
</evidence>
<dbReference type="PANTHER" id="PTHR31297">
    <property type="entry name" value="GLUCAN ENDO-1,6-BETA-GLUCOSIDASE B"/>
    <property type="match status" value="1"/>
</dbReference>
<reference evidence="18 19" key="1">
    <citation type="submission" date="2019-02" db="EMBL/GenBank/DDBJ databases">
        <title>Genome sequencing of the rare red list fungi Dentipellis fragilis.</title>
        <authorList>
            <person name="Buettner E."/>
            <person name="Kellner H."/>
        </authorList>
    </citation>
    <scope>NUCLEOTIDE SEQUENCE [LARGE SCALE GENOMIC DNA]</scope>
    <source>
        <strain evidence="18 19">DSM 105465</strain>
    </source>
</reference>
<evidence type="ECO:0000256" key="11">
    <source>
        <dbReference type="ARBA" id="ARBA00023316"/>
    </source>
</evidence>
<evidence type="ECO:0000256" key="7">
    <source>
        <dbReference type="ARBA" id="ARBA00022989"/>
    </source>
</evidence>
<comment type="caution">
    <text evidence="18">The sequence shown here is derived from an EMBL/GenBank/DDBJ whole genome shotgun (WGS) entry which is preliminary data.</text>
</comment>
<evidence type="ECO:0000313" key="18">
    <source>
        <dbReference type="EMBL" id="TFY57321.1"/>
    </source>
</evidence>
<evidence type="ECO:0000256" key="1">
    <source>
        <dbReference type="ARBA" id="ARBA00004401"/>
    </source>
</evidence>
<dbReference type="Proteomes" id="UP000298327">
    <property type="component" value="Unassembled WGS sequence"/>
</dbReference>
<feature type="compositionally biased region" description="Basic residues" evidence="16">
    <location>
        <begin position="547"/>
        <end position="560"/>
    </location>
</feature>
<dbReference type="EC" id="3.2.1.58" evidence="14"/>
<evidence type="ECO:0000256" key="12">
    <source>
        <dbReference type="ARBA" id="ARBA00036824"/>
    </source>
</evidence>
<accession>A0A4Y9Y7A3</accession>
<keyword evidence="7" id="KW-1133">Transmembrane helix</keyword>
<feature type="compositionally biased region" description="Basic and acidic residues" evidence="16">
    <location>
        <begin position="85"/>
        <end position="96"/>
    </location>
</feature>
<evidence type="ECO:0000256" key="14">
    <source>
        <dbReference type="ARBA" id="ARBA00038929"/>
    </source>
</evidence>
<feature type="compositionally biased region" description="Basic and acidic residues" evidence="16">
    <location>
        <begin position="564"/>
        <end position="575"/>
    </location>
</feature>
<keyword evidence="5" id="KW-0378">Hydrolase</keyword>
<keyword evidence="4" id="KW-0812">Transmembrane</keyword>
<dbReference type="AlphaFoldDB" id="A0A4Y9Y7A3"/>